<dbReference type="Gene3D" id="3.90.1150.10">
    <property type="entry name" value="Aspartate Aminotransferase, domain 1"/>
    <property type="match status" value="1"/>
</dbReference>
<keyword evidence="5" id="KW-1185">Reference proteome</keyword>
<dbReference type="EMBL" id="JAZHYP010000003">
    <property type="protein sequence ID" value="MEN3323717.1"/>
    <property type="molecule type" value="Genomic_DNA"/>
</dbReference>
<evidence type="ECO:0000313" key="5">
    <source>
        <dbReference type="Proteomes" id="UP001416393"/>
    </source>
</evidence>
<proteinExistence type="predicted"/>
<comment type="cofactor">
    <cofactor evidence="1">
        <name>pyridoxal 5'-phosphate</name>
        <dbReference type="ChEBI" id="CHEBI:597326"/>
    </cofactor>
</comment>
<evidence type="ECO:0000256" key="2">
    <source>
        <dbReference type="ARBA" id="ARBA00022679"/>
    </source>
</evidence>
<dbReference type="InterPro" id="IPR015422">
    <property type="entry name" value="PyrdxlP-dep_Trfase_small"/>
</dbReference>
<organism evidence="4 5">
    <name type="scientific">Mariniflexile soesokkakense</name>
    <dbReference type="NCBI Taxonomy" id="1343160"/>
    <lineage>
        <taxon>Bacteria</taxon>
        <taxon>Pseudomonadati</taxon>
        <taxon>Bacteroidota</taxon>
        <taxon>Flavobacteriia</taxon>
        <taxon>Flavobacteriales</taxon>
        <taxon>Flavobacteriaceae</taxon>
        <taxon>Mariniflexile</taxon>
    </lineage>
</organism>
<accession>A0ABV0AC04</accession>
<keyword evidence="2" id="KW-0808">Transferase</keyword>
<dbReference type="Gene3D" id="3.40.640.10">
    <property type="entry name" value="Type I PLP-dependent aspartate aminotransferase-like (Major domain)"/>
    <property type="match status" value="1"/>
</dbReference>
<gene>
    <name evidence="4" type="ORF">VP395_08260</name>
</gene>
<dbReference type="GO" id="GO:0008483">
    <property type="term" value="F:transaminase activity"/>
    <property type="evidence" value="ECO:0007669"/>
    <property type="project" value="UniProtKB-KW"/>
</dbReference>
<evidence type="ECO:0000313" key="4">
    <source>
        <dbReference type="EMBL" id="MEN3323717.1"/>
    </source>
</evidence>
<dbReference type="InterPro" id="IPR050087">
    <property type="entry name" value="AON_synthase_class-II"/>
</dbReference>
<dbReference type="InterPro" id="IPR015424">
    <property type="entry name" value="PyrdxlP-dep_Trfase"/>
</dbReference>
<feature type="domain" description="Aminotransferase class I/classII large" evidence="3">
    <location>
        <begin position="159"/>
        <end position="332"/>
    </location>
</feature>
<dbReference type="InterPro" id="IPR015421">
    <property type="entry name" value="PyrdxlP-dep_Trfase_major"/>
</dbReference>
<sequence length="345" mass="38596">MVIDTFPDREIIVKGKPFLYFGGTAYLGLATHSGFQNNVISGMKKWGTAYGSSRNANIKLAIFDEAEKLIAKLIKAEAAVTYSSGTLAGKLVVEYLSKSENTFYHYPKTHPAILQNKSLPLFVNEKLHPNLLNNTAENIVITADAFLGLEVTPTSFEFLNDIPSNKKITLVIDESHSLGIVGIYIEGIFNAISNKNLVRKIMVSSLGKALGISGGIAASDKNFIDSLKTEPDFISSSSISPAYLEAFMLSQDIIKAQQKKLQVNLEFLFDGFHLNSDFKYNKNYPVIYCEDEKIFENLYERGIIITNFKYPTYKKEMCRIVITPNHTKNDLIKLKECLIAFNRNS</sequence>
<dbReference type="InterPro" id="IPR004839">
    <property type="entry name" value="Aminotransferase_I/II_large"/>
</dbReference>
<dbReference type="RefSeq" id="WP_346241391.1">
    <property type="nucleotide sequence ID" value="NZ_JAZHYP010000003.1"/>
</dbReference>
<evidence type="ECO:0000259" key="3">
    <source>
        <dbReference type="Pfam" id="PF00155"/>
    </source>
</evidence>
<keyword evidence="4" id="KW-0032">Aminotransferase</keyword>
<comment type="caution">
    <text evidence="4">The sequence shown here is derived from an EMBL/GenBank/DDBJ whole genome shotgun (WGS) entry which is preliminary data.</text>
</comment>
<dbReference type="Proteomes" id="UP001416393">
    <property type="component" value="Unassembled WGS sequence"/>
</dbReference>
<evidence type="ECO:0000256" key="1">
    <source>
        <dbReference type="ARBA" id="ARBA00001933"/>
    </source>
</evidence>
<protein>
    <submittedName>
        <fullName evidence="4">Aminotransferase class I/II-fold pyridoxal phosphate-dependent enzyme</fullName>
    </submittedName>
</protein>
<dbReference type="Pfam" id="PF00155">
    <property type="entry name" value="Aminotran_1_2"/>
    <property type="match status" value="1"/>
</dbReference>
<reference evidence="4 5" key="1">
    <citation type="submission" date="2024-01" db="EMBL/GenBank/DDBJ databases">
        <title>Mariniflexile litorale sp. nov., isolated from the shallow sediments of the Sea of Japan.</title>
        <authorList>
            <person name="Romanenko L."/>
            <person name="Bystritskaya E."/>
            <person name="Isaeva M."/>
        </authorList>
    </citation>
    <scope>NUCLEOTIDE SEQUENCE [LARGE SCALE GENOMIC DNA]</scope>
    <source>
        <strain evidence="4 5">KCTC 32427</strain>
    </source>
</reference>
<dbReference type="SUPFAM" id="SSF53383">
    <property type="entry name" value="PLP-dependent transferases"/>
    <property type="match status" value="1"/>
</dbReference>
<name>A0ABV0AC04_9FLAO</name>
<dbReference type="PANTHER" id="PTHR13693">
    <property type="entry name" value="CLASS II AMINOTRANSFERASE/8-AMINO-7-OXONONANOATE SYNTHASE"/>
    <property type="match status" value="1"/>
</dbReference>